<sequence length="153" mass="16526">MNVDIKFELIIGAKLLFALVLGGLVGFEREQHSKFAGVRTFGAIAVSACIFVAIAEHLTDDTSAIARILAAIATGIGFIGAGLIFREGNHMHGLTTSAALWATAGIGSAIALNMFIIAVLATAIVYFLLRMKRFGWYQKIIEDEDQKDNPDER</sequence>
<reference evidence="9 10" key="1">
    <citation type="submission" date="2019-07" db="EMBL/GenBank/DDBJ databases">
        <authorList>
            <person name="Huq M.A."/>
        </authorList>
    </citation>
    <scope>NUCLEOTIDE SEQUENCE [LARGE SCALE GENOMIC DNA]</scope>
    <source>
        <strain evidence="9 10">MAH-3</strain>
    </source>
</reference>
<name>A0A556MN07_9FLAO</name>
<dbReference type="AlphaFoldDB" id="A0A556MN07"/>
<organism evidence="9 10">
    <name type="scientific">Fluviicola chungangensis</name>
    <dbReference type="NCBI Taxonomy" id="2597671"/>
    <lineage>
        <taxon>Bacteria</taxon>
        <taxon>Pseudomonadati</taxon>
        <taxon>Bacteroidota</taxon>
        <taxon>Flavobacteriia</taxon>
        <taxon>Flavobacteriales</taxon>
        <taxon>Crocinitomicaceae</taxon>
        <taxon>Fluviicola</taxon>
    </lineage>
</organism>
<evidence type="ECO:0000256" key="6">
    <source>
        <dbReference type="ARBA" id="ARBA00023136"/>
    </source>
</evidence>
<evidence type="ECO:0000256" key="7">
    <source>
        <dbReference type="SAM" id="Phobius"/>
    </source>
</evidence>
<comment type="similarity">
    <text evidence="2">Belongs to the MgtC/SapB family.</text>
</comment>
<keyword evidence="6 7" id="KW-0472">Membrane</keyword>
<feature type="transmembrane region" description="Helical" evidence="7">
    <location>
        <begin position="65"/>
        <end position="85"/>
    </location>
</feature>
<evidence type="ECO:0000313" key="9">
    <source>
        <dbReference type="EMBL" id="TSJ41320.1"/>
    </source>
</evidence>
<feature type="transmembrane region" description="Helical" evidence="7">
    <location>
        <begin position="7"/>
        <end position="27"/>
    </location>
</feature>
<accession>A0A556MN07</accession>
<evidence type="ECO:0000256" key="4">
    <source>
        <dbReference type="ARBA" id="ARBA00022692"/>
    </source>
</evidence>
<dbReference type="Proteomes" id="UP000316008">
    <property type="component" value="Unassembled WGS sequence"/>
</dbReference>
<dbReference type="RefSeq" id="WP_144334132.1">
    <property type="nucleotide sequence ID" value="NZ_VLPL01000008.1"/>
</dbReference>
<comment type="subcellular location">
    <subcellularLocation>
        <location evidence="1">Cell membrane</location>
        <topology evidence="1">Multi-pass membrane protein</topology>
    </subcellularLocation>
</comment>
<feature type="domain" description="MgtC/SapB/SrpB/YhiD N-terminal" evidence="8">
    <location>
        <begin position="15"/>
        <end position="133"/>
    </location>
</feature>
<feature type="transmembrane region" description="Helical" evidence="7">
    <location>
        <begin position="39"/>
        <end position="58"/>
    </location>
</feature>
<evidence type="ECO:0000256" key="1">
    <source>
        <dbReference type="ARBA" id="ARBA00004651"/>
    </source>
</evidence>
<gene>
    <name evidence="9" type="ORF">FO442_15525</name>
</gene>
<dbReference type="GO" id="GO:0005886">
    <property type="term" value="C:plasma membrane"/>
    <property type="evidence" value="ECO:0007669"/>
    <property type="project" value="UniProtKB-SubCell"/>
</dbReference>
<dbReference type="Pfam" id="PF02308">
    <property type="entry name" value="MgtC"/>
    <property type="match status" value="1"/>
</dbReference>
<comment type="caution">
    <text evidence="9">The sequence shown here is derived from an EMBL/GenBank/DDBJ whole genome shotgun (WGS) entry which is preliminary data.</text>
</comment>
<dbReference type="PRINTS" id="PR01837">
    <property type="entry name" value="MGTCSAPBPROT"/>
</dbReference>
<dbReference type="PANTHER" id="PTHR33778">
    <property type="entry name" value="PROTEIN MGTC"/>
    <property type="match status" value="1"/>
</dbReference>
<keyword evidence="5 7" id="KW-1133">Transmembrane helix</keyword>
<evidence type="ECO:0000313" key="10">
    <source>
        <dbReference type="Proteomes" id="UP000316008"/>
    </source>
</evidence>
<evidence type="ECO:0000256" key="3">
    <source>
        <dbReference type="ARBA" id="ARBA00022475"/>
    </source>
</evidence>
<protein>
    <submittedName>
        <fullName evidence="9">MgtC/SapB family protein</fullName>
    </submittedName>
</protein>
<proteinExistence type="inferred from homology"/>
<keyword evidence="10" id="KW-1185">Reference proteome</keyword>
<dbReference type="EMBL" id="VLPL01000008">
    <property type="protein sequence ID" value="TSJ41320.1"/>
    <property type="molecule type" value="Genomic_DNA"/>
</dbReference>
<dbReference type="InterPro" id="IPR003416">
    <property type="entry name" value="MgtC/SapB/SrpB/YhiD_fam"/>
</dbReference>
<evidence type="ECO:0000256" key="5">
    <source>
        <dbReference type="ARBA" id="ARBA00022989"/>
    </source>
</evidence>
<dbReference type="PANTHER" id="PTHR33778:SF1">
    <property type="entry name" value="MAGNESIUM TRANSPORTER YHID-RELATED"/>
    <property type="match status" value="1"/>
</dbReference>
<evidence type="ECO:0000256" key="2">
    <source>
        <dbReference type="ARBA" id="ARBA00009298"/>
    </source>
</evidence>
<keyword evidence="4 7" id="KW-0812">Transmembrane</keyword>
<evidence type="ECO:0000259" key="8">
    <source>
        <dbReference type="Pfam" id="PF02308"/>
    </source>
</evidence>
<dbReference type="OrthoDB" id="9811198at2"/>
<dbReference type="InterPro" id="IPR049177">
    <property type="entry name" value="MgtC_SapB_SrpB_YhiD_N"/>
</dbReference>
<feature type="transmembrane region" description="Helical" evidence="7">
    <location>
        <begin position="105"/>
        <end position="129"/>
    </location>
</feature>
<keyword evidence="3" id="KW-1003">Cell membrane</keyword>